<dbReference type="GO" id="GO:0016994">
    <property type="term" value="F:precorrin-6A reductase activity"/>
    <property type="evidence" value="ECO:0007669"/>
    <property type="project" value="UniProtKB-EC"/>
</dbReference>
<keyword evidence="3 4" id="KW-0560">Oxidoreductase</keyword>
<dbReference type="InterPro" id="IPR003723">
    <property type="entry name" value="Precorrin-6x_reduct"/>
</dbReference>
<dbReference type="PANTHER" id="PTHR36925:SF1">
    <property type="entry name" value="COBALT-PRECORRIN-6A REDUCTASE"/>
    <property type="match status" value="1"/>
</dbReference>
<comment type="pathway">
    <text evidence="1">Cofactor biosynthesis; adenosylcobalamin biosynthesis.</text>
</comment>
<dbReference type="EMBL" id="CP017111">
    <property type="protein sequence ID" value="AOO65303.1"/>
    <property type="molecule type" value="Genomic_DNA"/>
</dbReference>
<evidence type="ECO:0000313" key="5">
    <source>
        <dbReference type="Proteomes" id="UP000094609"/>
    </source>
</evidence>
<dbReference type="UniPathway" id="UPA00148"/>
<organism evidence="4 5">
    <name type="scientific">Sulfurospirillum halorespirans DSM 13726</name>
    <dbReference type="NCBI Taxonomy" id="1193502"/>
    <lineage>
        <taxon>Bacteria</taxon>
        <taxon>Pseudomonadati</taxon>
        <taxon>Campylobacterota</taxon>
        <taxon>Epsilonproteobacteria</taxon>
        <taxon>Campylobacterales</taxon>
        <taxon>Sulfurospirillaceae</taxon>
        <taxon>Sulfurospirillum</taxon>
    </lineage>
</organism>
<sequence>MVWLIGGTKDSRILLEQLVEYHDQFIVSITTSYGKKLLENYNVKIIDKRLSKEEKKVLIENECITLILDTSHPYAEGISHSAMEIAKECGVEYLRFERKNLEYEGAKHFEDITSLVDYINLTCKGEKVLSTLGIKNLEDLQKIKDQENLFIRLLPVVISIQKAETLGFLAKNIIAIQGPFSKEFNTAIIKNYGIQYLITKESGDEGGEMEKVLACKEEGVQLLVLKRPFINYLKTWDSLQEIVDELKCRLSL</sequence>
<dbReference type="EC" id="1.3.1.54" evidence="4"/>
<dbReference type="RefSeq" id="WP_025344698.1">
    <property type="nucleotide sequence ID" value="NZ_CP017111.1"/>
</dbReference>
<gene>
    <name evidence="4" type="ORF">SHALO_1528</name>
</gene>
<accession>A0A1D7TJX7</accession>
<evidence type="ECO:0000313" key="4">
    <source>
        <dbReference type="EMBL" id="AOO65303.1"/>
    </source>
</evidence>
<dbReference type="KEGG" id="shal:SHALO_1528"/>
<dbReference type="GO" id="GO:0009236">
    <property type="term" value="P:cobalamin biosynthetic process"/>
    <property type="evidence" value="ECO:0007669"/>
    <property type="project" value="UniProtKB-UniPathway"/>
</dbReference>
<dbReference type="PANTHER" id="PTHR36925">
    <property type="entry name" value="COBALT-PRECORRIN-6A REDUCTASE"/>
    <property type="match status" value="1"/>
</dbReference>
<dbReference type="STRING" id="1193502.SHALO_1528"/>
<dbReference type="PROSITE" id="PS51014">
    <property type="entry name" value="COBK_CBIJ"/>
    <property type="match status" value="1"/>
</dbReference>
<dbReference type="AlphaFoldDB" id="A0A1D7TJX7"/>
<reference evidence="5" key="1">
    <citation type="submission" date="2016-08" db="EMBL/GenBank/DDBJ databases">
        <title>Complete genome sequence of the organohalide-respiring Epsilonproteobacterium Sulfurospirillum halorespirans.</title>
        <authorList>
            <person name="Goris T."/>
            <person name="Zimmermann J."/>
            <person name="Schenz B."/>
            <person name="Lemos M."/>
            <person name="Hackermueller J."/>
            <person name="Diekert G."/>
        </authorList>
    </citation>
    <scope>NUCLEOTIDE SEQUENCE [LARGE SCALE GENOMIC DNA]</scope>
    <source>
        <strain>DSM 13726</strain>
        <strain evidence="5">PCE-M2</strain>
    </source>
</reference>
<keyword evidence="2" id="KW-0169">Cobalamin biosynthesis</keyword>
<dbReference type="NCBIfam" id="TIGR00715">
    <property type="entry name" value="precor6x_red"/>
    <property type="match status" value="1"/>
</dbReference>
<dbReference type="Proteomes" id="UP000094609">
    <property type="component" value="Chromosome"/>
</dbReference>
<protein>
    <submittedName>
        <fullName evidence="4">Cobalt-precorrin-6x reductase CbiJ</fullName>
        <ecNumber evidence="4">1.3.1.54</ecNumber>
    </submittedName>
</protein>
<evidence type="ECO:0000256" key="3">
    <source>
        <dbReference type="ARBA" id="ARBA00023002"/>
    </source>
</evidence>
<keyword evidence="5" id="KW-1185">Reference proteome</keyword>
<evidence type="ECO:0000256" key="2">
    <source>
        <dbReference type="ARBA" id="ARBA00022573"/>
    </source>
</evidence>
<dbReference type="PATRIC" id="fig|1193502.14.peg.1551"/>
<proteinExistence type="predicted"/>
<name>A0A1D7TJX7_9BACT</name>
<evidence type="ECO:0000256" key="1">
    <source>
        <dbReference type="ARBA" id="ARBA00004953"/>
    </source>
</evidence>
<dbReference type="Pfam" id="PF02571">
    <property type="entry name" value="CbiJ"/>
    <property type="match status" value="1"/>
</dbReference>